<feature type="chain" id="PRO_5009286836" evidence="2">
    <location>
        <begin position="24"/>
        <end position="276"/>
    </location>
</feature>
<dbReference type="InterPro" id="IPR006423">
    <property type="entry name" value="Lipo_e_P4"/>
</dbReference>
<dbReference type="NCBIfam" id="TIGR01533">
    <property type="entry name" value="lipo_e_P4"/>
    <property type="match status" value="1"/>
</dbReference>
<dbReference type="Proteomes" id="UP000236738">
    <property type="component" value="Unassembled WGS sequence"/>
</dbReference>
<dbReference type="SFLD" id="SFLDG01125">
    <property type="entry name" value="C1.1:_Acid_Phosphatase_Like"/>
    <property type="match status" value="1"/>
</dbReference>
<dbReference type="PANTHER" id="PTHR31284">
    <property type="entry name" value="ACID PHOSPHATASE-LIKE PROTEIN"/>
    <property type="match status" value="1"/>
</dbReference>
<reference evidence="4" key="1">
    <citation type="submission" date="2016-10" db="EMBL/GenBank/DDBJ databases">
        <authorList>
            <person name="Varghese N."/>
            <person name="Submissions S."/>
        </authorList>
    </citation>
    <scope>NUCLEOTIDE SEQUENCE [LARGE SCALE GENOMIC DNA]</scope>
    <source>
        <strain evidence="4">DSM 21580</strain>
    </source>
</reference>
<evidence type="ECO:0000313" key="4">
    <source>
        <dbReference type="Proteomes" id="UP000236738"/>
    </source>
</evidence>
<dbReference type="PROSITE" id="PS51257">
    <property type="entry name" value="PROKAR_LIPOPROTEIN"/>
    <property type="match status" value="1"/>
</dbReference>
<dbReference type="PANTHER" id="PTHR31284:SF10">
    <property type="entry name" value="ACID PHOSPHATASE-LIKE PROTEIN"/>
    <property type="match status" value="1"/>
</dbReference>
<feature type="signal peptide" evidence="2">
    <location>
        <begin position="1"/>
        <end position="23"/>
    </location>
</feature>
<evidence type="ECO:0000256" key="2">
    <source>
        <dbReference type="SAM" id="SignalP"/>
    </source>
</evidence>
<dbReference type="GO" id="GO:0009279">
    <property type="term" value="C:cell outer membrane"/>
    <property type="evidence" value="ECO:0007669"/>
    <property type="project" value="InterPro"/>
</dbReference>
<dbReference type="RefSeq" id="WP_103912985.1">
    <property type="nucleotide sequence ID" value="NZ_FNUS01000001.1"/>
</dbReference>
<dbReference type="Pfam" id="PF03767">
    <property type="entry name" value="Acid_phosphat_B"/>
    <property type="match status" value="1"/>
</dbReference>
<name>A0A1H5V3P1_9FLAO</name>
<dbReference type="CDD" id="cd07534">
    <property type="entry name" value="HAD_CAP"/>
    <property type="match status" value="1"/>
</dbReference>
<proteinExistence type="predicted"/>
<dbReference type="AlphaFoldDB" id="A0A1H5V3P1"/>
<dbReference type="SUPFAM" id="SSF56784">
    <property type="entry name" value="HAD-like"/>
    <property type="match status" value="1"/>
</dbReference>
<dbReference type="InterPro" id="IPR005519">
    <property type="entry name" value="Acid_phosphat_B-like"/>
</dbReference>
<keyword evidence="4" id="KW-1185">Reference proteome</keyword>
<dbReference type="EMBL" id="FNUS01000001">
    <property type="protein sequence ID" value="SEF81844.1"/>
    <property type="molecule type" value="Genomic_DNA"/>
</dbReference>
<gene>
    <name evidence="3" type="ORF">SAMN05421847_1023</name>
</gene>
<accession>A0A1H5V3P1</accession>
<dbReference type="OrthoDB" id="395856at2"/>
<dbReference type="InterPro" id="IPR023214">
    <property type="entry name" value="HAD_sf"/>
</dbReference>
<organism evidence="3 4">
    <name type="scientific">Halpernia humi</name>
    <dbReference type="NCBI Taxonomy" id="493375"/>
    <lineage>
        <taxon>Bacteria</taxon>
        <taxon>Pseudomonadati</taxon>
        <taxon>Bacteroidota</taxon>
        <taxon>Flavobacteriia</taxon>
        <taxon>Flavobacteriales</taxon>
        <taxon>Weeksellaceae</taxon>
        <taxon>Chryseobacterium group</taxon>
        <taxon>Halpernia</taxon>
    </lineage>
</organism>
<evidence type="ECO:0000313" key="3">
    <source>
        <dbReference type="EMBL" id="SEF81844.1"/>
    </source>
</evidence>
<sequence length="276" mass="31193">MKFHKIAILPVLLLLMTSCKVSINTLPENQKATSGKSLNNITLNGKIYSALWQQNAGEFRALCYQAYNIAQMRIDENLQTKSTKPLAIITDIDETFLDNSPYAVTEAENGKDYNPQTWKNWTAKAEAKAYPGSLNLFNYAASKNITVFYITNRDENDRAGTLKNLQNLGFPFADEAHLLTKTTTSDKEARRLEVLKNYNVIIYLGDNLADFSKIFNKKPQAERNALVDENAKQFGKKFIVLPNSGYGDWEPALPGFNYQLTPSEKDKVILDNLRGY</sequence>
<keyword evidence="3" id="KW-0449">Lipoprotein</keyword>
<protein>
    <submittedName>
        <fullName evidence="3">5'-nucleotidase, lipoprotein e(P4) family</fullName>
    </submittedName>
</protein>
<dbReference type="Gene3D" id="3.40.50.1000">
    <property type="entry name" value="HAD superfamily/HAD-like"/>
    <property type="match status" value="1"/>
</dbReference>
<dbReference type="SFLD" id="SFLDS00003">
    <property type="entry name" value="Haloacid_Dehalogenase"/>
    <property type="match status" value="1"/>
</dbReference>
<keyword evidence="1 2" id="KW-0732">Signal</keyword>
<dbReference type="PIRSF" id="PIRSF019271">
    <property type="entry name" value="Acid_Ptase_C"/>
    <property type="match status" value="1"/>
</dbReference>
<evidence type="ECO:0000256" key="1">
    <source>
        <dbReference type="ARBA" id="ARBA00022729"/>
    </source>
</evidence>
<dbReference type="InterPro" id="IPR036412">
    <property type="entry name" value="HAD-like_sf"/>
</dbReference>